<sequence>MDATDQVLNQSDREDFQDRISDLPRSVLTHILSRLTTKDAVATSALSKTWKMKWTCIFNLDFNDTSLYSYRVINRERFVSFVEKVLHHCGNLRIHSFHLVCSKSYNACQVTRWIFTALRRGVKNFSLDYPSGNFLFPSCFLGSESLEEVTISIPWTVEIYPITSFRNLKILRLTRMKFENMDYPHSTELFFSFPALHTFCIRRCTWMGIKLIRIEAPSLSIFEVSRCRYGKGDESCEIQILEGAPNLSYVKWASKDFLENFVLPSPSSVSKAVLDHFNVLEDLWVAGIGAVKLLLLVSNITRLELSIDMVEALDRSGTIRYIPMLDQVIYLKLDSRYSGSTRALMSLLRKTPNLLFLDIQSNIAWKNDDYELIGTLPPCVMCRLKKIDLTYGFGAAIGFHLMRLLLQNGHVLQLMSVHLPKLSRCAKNQIMLKLIMAPRASPYVFIQV</sequence>
<dbReference type="Proteomes" id="UP001652660">
    <property type="component" value="Chromosome 5e"/>
</dbReference>
<evidence type="ECO:0000259" key="1">
    <source>
        <dbReference type="PROSITE" id="PS50181"/>
    </source>
</evidence>
<dbReference type="PROSITE" id="PS50181">
    <property type="entry name" value="FBOX"/>
    <property type="match status" value="1"/>
</dbReference>
<dbReference type="PANTHER" id="PTHR31900:SF27">
    <property type="entry name" value="FBD DOMAIN-CONTAINING PROTEIN"/>
    <property type="match status" value="1"/>
</dbReference>
<reference evidence="3" key="1">
    <citation type="submission" date="2025-08" db="UniProtKB">
        <authorList>
            <consortium name="RefSeq"/>
        </authorList>
    </citation>
    <scope>IDENTIFICATION</scope>
    <source>
        <tissue evidence="3">Leaves</tissue>
    </source>
</reference>
<dbReference type="RefSeq" id="XP_071905290.1">
    <property type="nucleotide sequence ID" value="XM_072049189.1"/>
</dbReference>
<name>A0ABM4UDE2_COFAR</name>
<gene>
    <name evidence="3" type="primary">LOC140006732</name>
</gene>
<dbReference type="CDD" id="cd22160">
    <property type="entry name" value="F-box_AtFBL13-like"/>
    <property type="match status" value="1"/>
</dbReference>
<dbReference type="Gene3D" id="3.80.10.10">
    <property type="entry name" value="Ribonuclease Inhibitor"/>
    <property type="match status" value="1"/>
</dbReference>
<dbReference type="InterPro" id="IPR001810">
    <property type="entry name" value="F-box_dom"/>
</dbReference>
<dbReference type="InterPro" id="IPR032675">
    <property type="entry name" value="LRR_dom_sf"/>
</dbReference>
<dbReference type="GeneID" id="140006732"/>
<dbReference type="SUPFAM" id="SSF81383">
    <property type="entry name" value="F-box domain"/>
    <property type="match status" value="1"/>
</dbReference>
<dbReference type="InterPro" id="IPR036047">
    <property type="entry name" value="F-box-like_dom_sf"/>
</dbReference>
<dbReference type="PANTHER" id="PTHR31900">
    <property type="entry name" value="F-BOX/RNI SUPERFAMILY PROTEIN-RELATED"/>
    <property type="match status" value="1"/>
</dbReference>
<dbReference type="Gene3D" id="1.20.1280.50">
    <property type="match status" value="1"/>
</dbReference>
<evidence type="ECO:0000313" key="3">
    <source>
        <dbReference type="RefSeq" id="XP_071905290.1"/>
    </source>
</evidence>
<dbReference type="InterPro" id="IPR050232">
    <property type="entry name" value="FBL13/AtMIF1-like"/>
</dbReference>
<keyword evidence="2" id="KW-1185">Reference proteome</keyword>
<feature type="domain" description="F-box" evidence="1">
    <location>
        <begin position="17"/>
        <end position="51"/>
    </location>
</feature>
<dbReference type="Pfam" id="PF00646">
    <property type="entry name" value="F-box"/>
    <property type="match status" value="1"/>
</dbReference>
<organism evidence="2 3">
    <name type="scientific">Coffea arabica</name>
    <name type="common">Arabian coffee</name>
    <dbReference type="NCBI Taxonomy" id="13443"/>
    <lineage>
        <taxon>Eukaryota</taxon>
        <taxon>Viridiplantae</taxon>
        <taxon>Streptophyta</taxon>
        <taxon>Embryophyta</taxon>
        <taxon>Tracheophyta</taxon>
        <taxon>Spermatophyta</taxon>
        <taxon>Magnoliopsida</taxon>
        <taxon>eudicotyledons</taxon>
        <taxon>Gunneridae</taxon>
        <taxon>Pentapetalae</taxon>
        <taxon>asterids</taxon>
        <taxon>lamiids</taxon>
        <taxon>Gentianales</taxon>
        <taxon>Rubiaceae</taxon>
        <taxon>Ixoroideae</taxon>
        <taxon>Gardenieae complex</taxon>
        <taxon>Bertiereae - Coffeeae clade</taxon>
        <taxon>Coffeeae</taxon>
        <taxon>Coffea</taxon>
    </lineage>
</organism>
<dbReference type="SUPFAM" id="SSF52047">
    <property type="entry name" value="RNI-like"/>
    <property type="match status" value="1"/>
</dbReference>
<accession>A0ABM4UDE2</accession>
<evidence type="ECO:0000313" key="2">
    <source>
        <dbReference type="Proteomes" id="UP001652660"/>
    </source>
</evidence>
<dbReference type="InterPro" id="IPR053781">
    <property type="entry name" value="F-box_AtFBL13-like"/>
</dbReference>
<protein>
    <submittedName>
        <fullName evidence="3">F-box/LRR-repeat protein At3g26922-like</fullName>
    </submittedName>
</protein>
<proteinExistence type="predicted"/>